<evidence type="ECO:0000256" key="7">
    <source>
        <dbReference type="ARBA" id="ARBA00022859"/>
    </source>
</evidence>
<evidence type="ECO:0000313" key="10">
    <source>
        <dbReference type="EMBL" id="KAA0706122.1"/>
    </source>
</evidence>
<dbReference type="SUPFAM" id="SSF52540">
    <property type="entry name" value="P-loop containing nucleoside triphosphate hydrolases"/>
    <property type="match status" value="1"/>
</dbReference>
<dbReference type="Gene3D" id="3.80.10.10">
    <property type="entry name" value="Ribonuclease Inhibitor"/>
    <property type="match status" value="1"/>
</dbReference>
<dbReference type="PANTHER" id="PTHR31594">
    <property type="entry name" value="AIG1-TYPE G DOMAIN-CONTAINING PROTEIN"/>
    <property type="match status" value="1"/>
</dbReference>
<dbReference type="PANTHER" id="PTHR31594:SF16">
    <property type="entry name" value="SI:CH211-281L24.3"/>
    <property type="match status" value="1"/>
</dbReference>
<comment type="subcellular location">
    <subcellularLocation>
        <location evidence="1">Cytoplasm</location>
    </subcellularLocation>
</comment>
<keyword evidence="2" id="KW-0963">Cytoplasm</keyword>
<sequence length="1744" mass="201567">MACAQRSAVDYLLKSRVDLVRDMQNLPLIIDNLYQLKIFNLHEVEDLEAERTRSDKARSILDWVTNKGEEASYELLRILDLTRKRTLHIDLHHWISCFSFREDADASFSFGTKPCHNYQMQLKKKAKHILINQWKQSCKYLHNNAPTNFNYIPLVLETGSVMKTPLSKIKKKCKKFRKLRPKKLRSYIPDKQETVSPEVLLKWKTIMLIGKPGIGKTTVVQQMLKKWTERKDQEPDYMFYFDETFVSRNHNPVNLESFLFDSYLTPKEKDRKEVFEDIEENSENVVIVLDGVTCVQEHSILQKIMDHELLPEAKVIITCRTEVEDDFISDWPSQKVYVQGFSEESIRTYYQMMLGHNPDLLNVVLNNQELFSLSHVPMYAFMIVAFILFKNVAVTNQSNTVTEMYIQILRGAGKKKTSQIDQYLREQKVNLVLLMKNAFSATEQKSLNLPEISSDETNICHAFLKMITIRDSPTSETKYCAFLHNTMQEFFSALWLVENPDEIEKVLNLCQTEENQHMRHVLPFLCGLLGEHNNKLLKCLFSEDQMKKTSEWFIEKLLDTFLKPQSDDEDIDLLYVCQCLYELQSSNACLMFLEKMKHQLDIDVNLDPHQSCALSYVISQSRDKEVHLNLQDCTVSETGMIMILSCSPQIRVMLWDEPLQQVKFLLEFCHKVSKKYETMTSCCWTSDKPDLIQALSDLCSHVKDCETQTGRSLIPALQSVFQAPDVWVIDLSERKASILLEVLKLQTEKKPVELRIWTDEESEVMSFLQCLPYISQLRFSYDKKKSAVRFLMRICVTAVNNDINTGTRFIPLLTSVCSYNTFPFHEEHYDPLEDFQSDFLLDLYSHVKDYETQTGRSLLPALQSVYQSPDVWIIDLSQRKTSILLEVLKLQTEKKPVELRGWTDEESEVMSFLQCLPYISQLRYCFSLKSIMRFLMRICVTAVNNDINTGTSFIPLLTSVCSYNTFPFHEKHYASIQTDFLLDLYSHVKDYETQTGRSLLPALQSVFQSPDVWIIDLSKRKASILLEVLKLQTEKKPVKLIGWTDEESEEMSFLQCLPYISQLRFYGGGNVTAEGFIARCFIKAAETERHTRDQMLKLLTSVCTYRNFPYENCYHFKQSDFLLDLYSHVKDYETQTGRSLLPALRSVYQTPDVWIIDLSERKTSILLEVLKLQTVKKPVELRGCPDEESELTSFLQCLPYISQLRFFYPDPSNATFTLRLFIKAIDSETQTGDQMLKLLTLVCRYTSFPYENIDGTEQSDFLLDLYSHAKDYETQTGSSLLPALQSVYLAPDVWIIDLSKRKTSILLEVLKLQTEKKPVELRGWTDEESEVMSFLQCLPYISQLGFDLYYLSHAVQCVSKLFIKAAETETQTGDQMLKLLTSVCSYTSFPYETCDNVKQSDFLLDLYSNVKDYETQTGKSLLPALQSVYIQSSPDVWIIDLSKRKTSILLDVLKLQTEKKPVKLKGCPDEESEVMSFLQCLPYISQLRFDFHSLSHAVQCLSKLFIKAAETETQTEDQMLKQLISVCSYKSFPIEYMNSSEQSDFLLDLCSHVKDYETQTGRSLLPALQSVYKQSSPDVWIIDLSERKTSILLEVLKLQTEKKPVKLRGWRDEESEVMSFLQCLPYISKLRCGKSTLLQFLSHVDDGKAECLSRALGEEVDLSQTHLDLQVCRGLALVLEHSEGLTELDLSQCHLTDQSLDVLLPNLHKAQNIDFSGNSITDAEAQKIYSIVSHDSNVKTVRCV</sequence>
<evidence type="ECO:0000256" key="3">
    <source>
        <dbReference type="ARBA" id="ARBA00022588"/>
    </source>
</evidence>
<dbReference type="Pfam" id="PF00619">
    <property type="entry name" value="CARD"/>
    <property type="match status" value="1"/>
</dbReference>
<dbReference type="InterPro" id="IPR003593">
    <property type="entry name" value="AAA+_ATPase"/>
</dbReference>
<dbReference type="InterPro" id="IPR052090">
    <property type="entry name" value="Cytolytic_pore-forming_toxin"/>
</dbReference>
<keyword evidence="7" id="KW-0391">Immunity</keyword>
<evidence type="ECO:0000256" key="2">
    <source>
        <dbReference type="ARBA" id="ARBA00022490"/>
    </source>
</evidence>
<evidence type="ECO:0000259" key="9">
    <source>
        <dbReference type="PROSITE" id="PS50837"/>
    </source>
</evidence>
<dbReference type="GO" id="GO:0045087">
    <property type="term" value="P:innate immune response"/>
    <property type="evidence" value="ECO:0007669"/>
    <property type="project" value="UniProtKB-KW"/>
</dbReference>
<dbReference type="GO" id="GO:0005737">
    <property type="term" value="C:cytoplasm"/>
    <property type="evidence" value="ECO:0007669"/>
    <property type="project" value="UniProtKB-SubCell"/>
</dbReference>
<keyword evidence="4" id="KW-0677">Repeat</keyword>
<dbReference type="EMBL" id="SOYY01000021">
    <property type="protein sequence ID" value="KAA0706122.1"/>
    <property type="molecule type" value="Genomic_DNA"/>
</dbReference>
<feature type="domain" description="NACHT" evidence="9">
    <location>
        <begin position="204"/>
        <end position="321"/>
    </location>
</feature>
<gene>
    <name evidence="10" type="ORF">E1301_Tti018345</name>
</gene>
<dbReference type="Pfam" id="PF05729">
    <property type="entry name" value="NACHT"/>
    <property type="match status" value="1"/>
</dbReference>
<dbReference type="GO" id="GO:0042981">
    <property type="term" value="P:regulation of apoptotic process"/>
    <property type="evidence" value="ECO:0007669"/>
    <property type="project" value="InterPro"/>
</dbReference>
<dbReference type="InterPro" id="IPR041267">
    <property type="entry name" value="NLRP_HD2"/>
</dbReference>
<dbReference type="Gene3D" id="3.40.50.300">
    <property type="entry name" value="P-loop containing nucleotide triphosphate hydrolases"/>
    <property type="match status" value="1"/>
</dbReference>
<protein>
    <submittedName>
        <fullName evidence="10">Protein NLRC5</fullName>
    </submittedName>
</protein>
<dbReference type="Gene3D" id="1.10.533.10">
    <property type="entry name" value="Death Domain, Fas"/>
    <property type="match status" value="1"/>
</dbReference>
<dbReference type="InterPro" id="IPR032675">
    <property type="entry name" value="LRR_dom_sf"/>
</dbReference>
<dbReference type="PROSITE" id="PS50837">
    <property type="entry name" value="NACHT"/>
    <property type="match status" value="1"/>
</dbReference>
<name>A0A5A9N846_9TELE</name>
<keyword evidence="5" id="KW-0547">Nucleotide-binding</keyword>
<dbReference type="InterPro" id="IPR007111">
    <property type="entry name" value="NACHT_NTPase"/>
</dbReference>
<dbReference type="PROSITE" id="PS50209">
    <property type="entry name" value="CARD"/>
    <property type="match status" value="1"/>
</dbReference>
<dbReference type="SMART" id="SM00382">
    <property type="entry name" value="AAA"/>
    <property type="match status" value="1"/>
</dbReference>
<dbReference type="InterPro" id="IPR001315">
    <property type="entry name" value="CARD"/>
</dbReference>
<evidence type="ECO:0000259" key="8">
    <source>
        <dbReference type="PROSITE" id="PS50209"/>
    </source>
</evidence>
<evidence type="ECO:0000256" key="6">
    <source>
        <dbReference type="ARBA" id="ARBA00022840"/>
    </source>
</evidence>
<keyword evidence="6" id="KW-0067">ATP-binding</keyword>
<dbReference type="FunFam" id="3.40.50.300:FF:006019">
    <property type="entry name" value="Si:ch211-108d22.2"/>
    <property type="match status" value="1"/>
</dbReference>
<keyword evidence="11" id="KW-1185">Reference proteome</keyword>
<evidence type="ECO:0000256" key="5">
    <source>
        <dbReference type="ARBA" id="ARBA00022741"/>
    </source>
</evidence>
<dbReference type="GO" id="GO:0005524">
    <property type="term" value="F:ATP binding"/>
    <property type="evidence" value="ECO:0007669"/>
    <property type="project" value="UniProtKB-KW"/>
</dbReference>
<dbReference type="Gene3D" id="1.20.58.1200">
    <property type="entry name" value="RNA silencing suppressor P21, N-terminal domain"/>
    <property type="match status" value="7"/>
</dbReference>
<keyword evidence="3" id="KW-0399">Innate immunity</keyword>
<dbReference type="SUPFAM" id="SSF47986">
    <property type="entry name" value="DEATH domain"/>
    <property type="match status" value="1"/>
</dbReference>
<accession>A0A5A9N846</accession>
<feature type="domain" description="CARD" evidence="8">
    <location>
        <begin position="4"/>
        <end position="79"/>
    </location>
</feature>
<comment type="caution">
    <text evidence="10">The sequence shown here is derived from an EMBL/GenBank/DDBJ whole genome shotgun (WGS) entry which is preliminary data.</text>
</comment>
<dbReference type="Pfam" id="PF17776">
    <property type="entry name" value="NLRC4_HD2"/>
    <property type="match status" value="1"/>
</dbReference>
<evidence type="ECO:0000313" key="11">
    <source>
        <dbReference type="Proteomes" id="UP000324632"/>
    </source>
</evidence>
<dbReference type="SUPFAM" id="SSF52047">
    <property type="entry name" value="RNI-like"/>
    <property type="match status" value="1"/>
</dbReference>
<evidence type="ECO:0000256" key="1">
    <source>
        <dbReference type="ARBA" id="ARBA00004496"/>
    </source>
</evidence>
<proteinExistence type="predicted"/>
<organism evidence="10 11">
    <name type="scientific">Triplophysa tibetana</name>
    <dbReference type="NCBI Taxonomy" id="1572043"/>
    <lineage>
        <taxon>Eukaryota</taxon>
        <taxon>Metazoa</taxon>
        <taxon>Chordata</taxon>
        <taxon>Craniata</taxon>
        <taxon>Vertebrata</taxon>
        <taxon>Euteleostomi</taxon>
        <taxon>Actinopterygii</taxon>
        <taxon>Neopterygii</taxon>
        <taxon>Teleostei</taxon>
        <taxon>Ostariophysi</taxon>
        <taxon>Cypriniformes</taxon>
        <taxon>Nemacheilidae</taxon>
        <taxon>Triplophysa</taxon>
    </lineage>
</organism>
<evidence type="ECO:0000256" key="4">
    <source>
        <dbReference type="ARBA" id="ARBA00022737"/>
    </source>
</evidence>
<dbReference type="Proteomes" id="UP000324632">
    <property type="component" value="Chromosome 21"/>
</dbReference>
<dbReference type="InterPro" id="IPR011029">
    <property type="entry name" value="DEATH-like_dom_sf"/>
</dbReference>
<reference evidence="10 11" key="1">
    <citation type="journal article" date="2019" name="Mol. Ecol. Resour.">
        <title>Chromosome-level genome assembly of Triplophysa tibetana, a fish adapted to the harsh high-altitude environment of the Tibetan Plateau.</title>
        <authorList>
            <person name="Yang X."/>
            <person name="Liu H."/>
            <person name="Ma Z."/>
            <person name="Zou Y."/>
            <person name="Zou M."/>
            <person name="Mao Y."/>
            <person name="Li X."/>
            <person name="Wang H."/>
            <person name="Chen T."/>
            <person name="Wang W."/>
            <person name="Yang R."/>
        </authorList>
    </citation>
    <scope>NUCLEOTIDE SEQUENCE [LARGE SCALE GENOMIC DNA]</scope>
    <source>
        <strain evidence="10">TTIB1903HZAU</strain>
        <tissue evidence="10">Muscle</tissue>
    </source>
</reference>
<dbReference type="CDD" id="cd01671">
    <property type="entry name" value="CARD"/>
    <property type="match status" value="1"/>
</dbReference>
<dbReference type="InterPro" id="IPR027417">
    <property type="entry name" value="P-loop_NTPase"/>
</dbReference>